<dbReference type="RefSeq" id="WP_124868895.1">
    <property type="nucleotide sequence ID" value="NZ_RQJO01000007.1"/>
</dbReference>
<organism evidence="2 3">
    <name type="scientific">Larkinella rosea</name>
    <dbReference type="NCBI Taxonomy" id="2025312"/>
    <lineage>
        <taxon>Bacteria</taxon>
        <taxon>Pseudomonadati</taxon>
        <taxon>Bacteroidota</taxon>
        <taxon>Cytophagia</taxon>
        <taxon>Cytophagales</taxon>
        <taxon>Spirosomataceae</taxon>
        <taxon>Larkinella</taxon>
    </lineage>
</organism>
<evidence type="ECO:0000313" key="2">
    <source>
        <dbReference type="EMBL" id="RRB06275.1"/>
    </source>
</evidence>
<accession>A0A3P1BYW2</accession>
<evidence type="ECO:0000256" key="1">
    <source>
        <dbReference type="SAM" id="SignalP"/>
    </source>
</evidence>
<dbReference type="PROSITE" id="PS51257">
    <property type="entry name" value="PROKAR_LIPOPROTEIN"/>
    <property type="match status" value="1"/>
</dbReference>
<feature type="signal peptide" evidence="1">
    <location>
        <begin position="1"/>
        <end position="27"/>
    </location>
</feature>
<dbReference type="AlphaFoldDB" id="A0A3P1BYW2"/>
<feature type="chain" id="PRO_5018200714" description="Lipoprotein" evidence="1">
    <location>
        <begin position="28"/>
        <end position="117"/>
    </location>
</feature>
<keyword evidence="3" id="KW-1185">Reference proteome</keyword>
<dbReference type="Proteomes" id="UP000271925">
    <property type="component" value="Unassembled WGS sequence"/>
</dbReference>
<evidence type="ECO:0000313" key="3">
    <source>
        <dbReference type="Proteomes" id="UP000271925"/>
    </source>
</evidence>
<comment type="caution">
    <text evidence="2">The sequence shown here is derived from an EMBL/GenBank/DDBJ whole genome shotgun (WGS) entry which is preliminary data.</text>
</comment>
<protein>
    <recommendedName>
        <fullName evidence="4">Lipoprotein</fullName>
    </recommendedName>
</protein>
<evidence type="ECO:0008006" key="4">
    <source>
        <dbReference type="Google" id="ProtNLM"/>
    </source>
</evidence>
<sequence length="117" mass="12422">MKTKLTRAAYSFLCFAILIGLFGSCSIQDHDPNTCSEVEALLASCTAGYAVFVTINTSTNDPIGGSGEKLVVMPGDITQGQTGCLYKGNSIQGFGDVNNRSLLVTKPGFQIEYRCGI</sequence>
<name>A0A3P1BYW2_9BACT</name>
<dbReference type="EMBL" id="RQJO01000007">
    <property type="protein sequence ID" value="RRB06275.1"/>
    <property type="molecule type" value="Genomic_DNA"/>
</dbReference>
<keyword evidence="1" id="KW-0732">Signal</keyword>
<reference evidence="2 3" key="1">
    <citation type="submission" date="2018-11" db="EMBL/GenBank/DDBJ databases">
        <authorList>
            <person name="Zhou Z."/>
            <person name="Wang G."/>
        </authorList>
    </citation>
    <scope>NUCLEOTIDE SEQUENCE [LARGE SCALE GENOMIC DNA]</scope>
    <source>
        <strain evidence="2 3">KCTC52004</strain>
    </source>
</reference>
<proteinExistence type="predicted"/>
<dbReference type="OrthoDB" id="955291at2"/>
<gene>
    <name evidence="2" type="ORF">EHT25_00265</name>
</gene>